<evidence type="ECO:0000313" key="1">
    <source>
        <dbReference type="EMBL" id="KZP04551.1"/>
    </source>
</evidence>
<dbReference type="AlphaFoldDB" id="A0A167V1V3"/>
<dbReference type="Proteomes" id="UP000076532">
    <property type="component" value="Unassembled WGS sequence"/>
</dbReference>
<organism evidence="1 2">
    <name type="scientific">Athelia psychrophila</name>
    <dbReference type="NCBI Taxonomy" id="1759441"/>
    <lineage>
        <taxon>Eukaryota</taxon>
        <taxon>Fungi</taxon>
        <taxon>Dikarya</taxon>
        <taxon>Basidiomycota</taxon>
        <taxon>Agaricomycotina</taxon>
        <taxon>Agaricomycetes</taxon>
        <taxon>Agaricomycetidae</taxon>
        <taxon>Atheliales</taxon>
        <taxon>Atheliaceae</taxon>
        <taxon>Athelia</taxon>
    </lineage>
</organism>
<proteinExistence type="predicted"/>
<reference evidence="1 2" key="1">
    <citation type="journal article" date="2016" name="Mol. Biol. Evol.">
        <title>Comparative Genomics of Early-Diverging Mushroom-Forming Fungi Provides Insights into the Origins of Lignocellulose Decay Capabilities.</title>
        <authorList>
            <person name="Nagy L.G."/>
            <person name="Riley R."/>
            <person name="Tritt A."/>
            <person name="Adam C."/>
            <person name="Daum C."/>
            <person name="Floudas D."/>
            <person name="Sun H."/>
            <person name="Yadav J.S."/>
            <person name="Pangilinan J."/>
            <person name="Larsson K.H."/>
            <person name="Matsuura K."/>
            <person name="Barry K."/>
            <person name="Labutti K."/>
            <person name="Kuo R."/>
            <person name="Ohm R.A."/>
            <person name="Bhattacharya S.S."/>
            <person name="Shirouzu T."/>
            <person name="Yoshinaga Y."/>
            <person name="Martin F.M."/>
            <person name="Grigoriev I.V."/>
            <person name="Hibbett D.S."/>
        </authorList>
    </citation>
    <scope>NUCLEOTIDE SEQUENCE [LARGE SCALE GENOMIC DNA]</scope>
    <source>
        <strain evidence="1 2">CBS 109695</strain>
    </source>
</reference>
<protein>
    <submittedName>
        <fullName evidence="1">Uncharacterized protein</fullName>
    </submittedName>
</protein>
<keyword evidence="2" id="KW-1185">Reference proteome</keyword>
<name>A0A167V1V3_9AGAM</name>
<accession>A0A167V1V3</accession>
<feature type="non-terminal residue" evidence="1">
    <location>
        <position position="61"/>
    </location>
</feature>
<evidence type="ECO:0000313" key="2">
    <source>
        <dbReference type="Proteomes" id="UP000076532"/>
    </source>
</evidence>
<gene>
    <name evidence="1" type="ORF">FIBSPDRAFT_878404</name>
</gene>
<sequence>MNINLQRSIDDASSYLSEQLRTVTQLRGTVFSFLLLRLSWTPDISAFKCDHPNTVYYLAVK</sequence>
<dbReference type="EMBL" id="KV417912">
    <property type="protein sequence ID" value="KZP04551.1"/>
    <property type="molecule type" value="Genomic_DNA"/>
</dbReference>